<protein>
    <submittedName>
        <fullName evidence="1">4-guanidinobutyraldehyde dehydrogenase / NAD-dependent aldehyde dehydrogenase</fullName>
    </submittedName>
</protein>
<evidence type="ECO:0000313" key="1">
    <source>
        <dbReference type="EMBL" id="SFQ27585.1"/>
    </source>
</evidence>
<keyword evidence="2" id="KW-1185">Reference proteome</keyword>
<accession>A0A1I5X6F7</accession>
<dbReference type="SUPFAM" id="SSF53720">
    <property type="entry name" value="ALDH-like"/>
    <property type="match status" value="1"/>
</dbReference>
<gene>
    <name evidence="1" type="ORF">SAMN05216229_11554</name>
</gene>
<dbReference type="GO" id="GO:0016620">
    <property type="term" value="F:oxidoreductase activity, acting on the aldehyde or oxo group of donors, NAD or NADP as acceptor"/>
    <property type="evidence" value="ECO:0007669"/>
    <property type="project" value="InterPro"/>
</dbReference>
<dbReference type="InterPro" id="IPR016163">
    <property type="entry name" value="Ald_DH_C"/>
</dbReference>
<dbReference type="Gene3D" id="3.40.309.10">
    <property type="entry name" value="Aldehyde Dehydrogenase, Chain A, domain 2"/>
    <property type="match status" value="1"/>
</dbReference>
<sequence>MVVEAIKTWRPGHPLDPSTMVGELVDRQHLDSVLDYIAAG</sequence>
<name>A0A1I5X6F7_9GAMM</name>
<reference evidence="2" key="1">
    <citation type="submission" date="2016-10" db="EMBL/GenBank/DDBJ databases">
        <authorList>
            <person name="Varghese N."/>
            <person name="Submissions S."/>
        </authorList>
    </citation>
    <scope>NUCLEOTIDE SEQUENCE [LARGE SCALE GENOMIC DNA]</scope>
    <source>
        <strain evidence="2">JCM 18195</strain>
    </source>
</reference>
<evidence type="ECO:0000313" key="2">
    <source>
        <dbReference type="Proteomes" id="UP000243084"/>
    </source>
</evidence>
<dbReference type="AlphaFoldDB" id="A0A1I5X6F7"/>
<dbReference type="Proteomes" id="UP000243084">
    <property type="component" value="Unassembled WGS sequence"/>
</dbReference>
<dbReference type="EMBL" id="FOXM01000015">
    <property type="protein sequence ID" value="SFQ27585.1"/>
    <property type="molecule type" value="Genomic_DNA"/>
</dbReference>
<organism evidence="1 2">
    <name type="scientific">Geopseudomonas sagittaria</name>
    <dbReference type="NCBI Taxonomy" id="1135990"/>
    <lineage>
        <taxon>Bacteria</taxon>
        <taxon>Pseudomonadati</taxon>
        <taxon>Pseudomonadota</taxon>
        <taxon>Gammaproteobacteria</taxon>
        <taxon>Pseudomonadales</taxon>
        <taxon>Pseudomonadaceae</taxon>
        <taxon>Geopseudomonas</taxon>
    </lineage>
</organism>
<proteinExistence type="predicted"/>
<dbReference type="InterPro" id="IPR016161">
    <property type="entry name" value="Ald_DH/histidinol_DH"/>
</dbReference>